<keyword evidence="1" id="KW-0472">Membrane</keyword>
<sequence length="252" mass="29768">MAPWIQLTKKEFRHGFPVFLVFVLGMYIGLGVLIIFFGMQWEAMLSYAVATITLNIFYLAYYMLYSLNIERKRMHLWLHNPLPSYKLLLAKFVSGLFYMFVFLLTIVVVIGIFYGNVNFSIHFDDWWEMILFLSIVYYFIFIVLVGWAFTFLWTVYMSLLKILSSFFSFVLTVVFVLFLFWMIDLLSVLFQWGEINNNVFTGFEFAISKDGFRANIGKIPMTFYIGHVVESLLLIVFFFIGSAWMLDRKVEV</sequence>
<name>A0A9E8LT17_9BACI</name>
<gene>
    <name evidence="2" type="ORF">OE104_10860</name>
</gene>
<feature type="transmembrane region" description="Helical" evidence="1">
    <location>
        <begin position="223"/>
        <end position="246"/>
    </location>
</feature>
<accession>A0A9E8LT17</accession>
<evidence type="ECO:0000256" key="1">
    <source>
        <dbReference type="SAM" id="Phobius"/>
    </source>
</evidence>
<feature type="transmembrane region" description="Helical" evidence="1">
    <location>
        <begin position="162"/>
        <end position="183"/>
    </location>
</feature>
<organism evidence="2 3">
    <name type="scientific">Fervidibacillus albus</name>
    <dbReference type="NCBI Taxonomy" id="2980026"/>
    <lineage>
        <taxon>Bacteria</taxon>
        <taxon>Bacillati</taxon>
        <taxon>Bacillota</taxon>
        <taxon>Bacilli</taxon>
        <taxon>Bacillales</taxon>
        <taxon>Bacillaceae</taxon>
        <taxon>Fervidibacillus</taxon>
    </lineage>
</organism>
<feature type="transmembrane region" description="Helical" evidence="1">
    <location>
        <begin position="16"/>
        <end position="39"/>
    </location>
</feature>
<dbReference type="Proteomes" id="UP001164718">
    <property type="component" value="Chromosome"/>
</dbReference>
<dbReference type="EMBL" id="CP106878">
    <property type="protein sequence ID" value="WAA09085.1"/>
    <property type="molecule type" value="Genomic_DNA"/>
</dbReference>
<feature type="transmembrane region" description="Helical" evidence="1">
    <location>
        <begin position="45"/>
        <end position="67"/>
    </location>
</feature>
<protein>
    <submittedName>
        <fullName evidence="2">Uncharacterized protein</fullName>
    </submittedName>
</protein>
<keyword evidence="1" id="KW-0812">Transmembrane</keyword>
<dbReference type="AlphaFoldDB" id="A0A9E8LT17"/>
<dbReference type="KEGG" id="faf:OE104_10860"/>
<dbReference type="RefSeq" id="WP_275416870.1">
    <property type="nucleotide sequence ID" value="NZ_CP106878.1"/>
</dbReference>
<feature type="transmembrane region" description="Helical" evidence="1">
    <location>
        <begin position="135"/>
        <end position="155"/>
    </location>
</feature>
<reference evidence="2" key="1">
    <citation type="submission" date="2022-09" db="EMBL/GenBank/DDBJ databases">
        <title>Complete Genomes of Fervidibacillus albus and Fervidibacillus halotolerans isolated from tidal flat sediments.</title>
        <authorList>
            <person name="Kwon K.K."/>
            <person name="Yang S.-H."/>
            <person name="Park M.J."/>
            <person name="Oh H.-M."/>
        </authorList>
    </citation>
    <scope>NUCLEOTIDE SEQUENCE</scope>
    <source>
        <strain evidence="2">MEBiC13591</strain>
    </source>
</reference>
<keyword evidence="1" id="KW-1133">Transmembrane helix</keyword>
<evidence type="ECO:0000313" key="3">
    <source>
        <dbReference type="Proteomes" id="UP001164718"/>
    </source>
</evidence>
<proteinExistence type="predicted"/>
<keyword evidence="3" id="KW-1185">Reference proteome</keyword>
<evidence type="ECO:0000313" key="2">
    <source>
        <dbReference type="EMBL" id="WAA09085.1"/>
    </source>
</evidence>
<feature type="transmembrane region" description="Helical" evidence="1">
    <location>
        <begin position="88"/>
        <end position="115"/>
    </location>
</feature>